<reference evidence="3" key="1">
    <citation type="submission" date="2021-02" db="EMBL/GenBank/DDBJ databases">
        <title>First Annotated Genome of the Yellow-green Alga Tribonema minus.</title>
        <authorList>
            <person name="Mahan K.M."/>
        </authorList>
    </citation>
    <scope>NUCLEOTIDE SEQUENCE</scope>
    <source>
        <strain evidence="3">UTEX B ZZ1240</strain>
    </source>
</reference>
<dbReference type="CDD" id="cd23799">
    <property type="entry name" value="UBCc_UBE2J"/>
    <property type="match status" value="1"/>
</dbReference>
<gene>
    <name evidence="3" type="ORF">JKP88DRAFT_257795</name>
</gene>
<dbReference type="Proteomes" id="UP000664859">
    <property type="component" value="Unassembled WGS sequence"/>
</dbReference>
<feature type="domain" description="UBC core" evidence="2">
    <location>
        <begin position="6"/>
        <end position="162"/>
    </location>
</feature>
<dbReference type="FunFam" id="3.10.110.10:FF:000086">
    <property type="entry name" value="Ubiquitin-conjugating enzyme E2 J1"/>
    <property type="match status" value="1"/>
</dbReference>
<keyword evidence="4" id="KW-1185">Reference proteome</keyword>
<evidence type="ECO:0000259" key="2">
    <source>
        <dbReference type="PROSITE" id="PS50127"/>
    </source>
</evidence>
<organism evidence="3 4">
    <name type="scientific">Tribonema minus</name>
    <dbReference type="NCBI Taxonomy" id="303371"/>
    <lineage>
        <taxon>Eukaryota</taxon>
        <taxon>Sar</taxon>
        <taxon>Stramenopiles</taxon>
        <taxon>Ochrophyta</taxon>
        <taxon>PX clade</taxon>
        <taxon>Xanthophyceae</taxon>
        <taxon>Tribonematales</taxon>
        <taxon>Tribonemataceae</taxon>
        <taxon>Tribonema</taxon>
    </lineage>
</organism>
<comment type="caution">
    <text evidence="3">The sequence shown here is derived from an EMBL/GenBank/DDBJ whole genome shotgun (WGS) entry which is preliminary data.</text>
</comment>
<dbReference type="Gene3D" id="3.10.110.10">
    <property type="entry name" value="Ubiquitin Conjugating Enzyme"/>
    <property type="match status" value="1"/>
</dbReference>
<dbReference type="InterPro" id="IPR016135">
    <property type="entry name" value="UBQ-conjugating_enzyme/RWD"/>
</dbReference>
<evidence type="ECO:0000256" key="1">
    <source>
        <dbReference type="SAM" id="MobiDB-lite"/>
    </source>
</evidence>
<accession>A0A836CDZ9</accession>
<feature type="compositionally biased region" description="Pro residues" evidence="1">
    <location>
        <begin position="141"/>
        <end position="182"/>
    </location>
</feature>
<dbReference type="InterPro" id="IPR050113">
    <property type="entry name" value="Ub_conjugating_enzyme"/>
</dbReference>
<dbReference type="InterPro" id="IPR000608">
    <property type="entry name" value="UBC"/>
</dbReference>
<sequence length="182" mass="19920">MAAKNPAIKRIHADIRELNLEPSPNYHAAPLEDNLFDWHFTLRGPQGTDFQGGIYHGRIQLPAEWPFKPPDITFYTENGRFSVGSKICLSISAHHPEQWQPAWGIRLILEALITFMPTEGGGAIGSLDWPPEERSDCCCPPPPPTPPPHSAPPPPTPLKSPPPPRPPRPPPPAAPLTPSSTP</sequence>
<dbReference type="PROSITE" id="PS50127">
    <property type="entry name" value="UBC_2"/>
    <property type="match status" value="1"/>
</dbReference>
<evidence type="ECO:0000313" key="3">
    <source>
        <dbReference type="EMBL" id="KAG5182262.1"/>
    </source>
</evidence>
<proteinExistence type="predicted"/>
<protein>
    <submittedName>
        <fullName evidence="3">Ubiquitin-conjugating enzyme/RWD-like protein</fullName>
    </submittedName>
</protein>
<dbReference type="SUPFAM" id="SSF54495">
    <property type="entry name" value="UBC-like"/>
    <property type="match status" value="1"/>
</dbReference>
<dbReference type="OrthoDB" id="1158011at2759"/>
<dbReference type="Pfam" id="PF00179">
    <property type="entry name" value="UQ_con"/>
    <property type="match status" value="1"/>
</dbReference>
<name>A0A836CDZ9_9STRA</name>
<dbReference type="SMART" id="SM00212">
    <property type="entry name" value="UBCc"/>
    <property type="match status" value="1"/>
</dbReference>
<dbReference type="PANTHER" id="PTHR24067">
    <property type="entry name" value="UBIQUITIN-CONJUGATING ENZYME E2"/>
    <property type="match status" value="1"/>
</dbReference>
<dbReference type="EMBL" id="JAFCMP010000257">
    <property type="protein sequence ID" value="KAG5182262.1"/>
    <property type="molecule type" value="Genomic_DNA"/>
</dbReference>
<evidence type="ECO:0000313" key="4">
    <source>
        <dbReference type="Proteomes" id="UP000664859"/>
    </source>
</evidence>
<feature type="region of interest" description="Disordered" evidence="1">
    <location>
        <begin position="123"/>
        <end position="182"/>
    </location>
</feature>
<dbReference type="AlphaFoldDB" id="A0A836CDZ9"/>